<feature type="region of interest" description="Disordered" evidence="1">
    <location>
        <begin position="325"/>
        <end position="429"/>
    </location>
</feature>
<proteinExistence type="predicted"/>
<evidence type="ECO:0000313" key="4">
    <source>
        <dbReference type="Proteomes" id="UP000258613"/>
    </source>
</evidence>
<dbReference type="AlphaFoldDB" id="A0A346PNK9"/>
<name>A0A346PNK9_9EURY</name>
<keyword evidence="2" id="KW-0812">Transmembrane</keyword>
<gene>
    <name evidence="3" type="ORF">AArcMg_1088</name>
</gene>
<feature type="transmembrane region" description="Helical" evidence="2">
    <location>
        <begin position="224"/>
        <end position="242"/>
    </location>
</feature>
<accession>A0A346PNK9</accession>
<evidence type="ECO:0000313" key="3">
    <source>
        <dbReference type="EMBL" id="AXR81104.1"/>
    </source>
</evidence>
<keyword evidence="2" id="KW-0472">Membrane</keyword>
<protein>
    <submittedName>
        <fullName evidence="3">Uncharacterized protein</fullName>
    </submittedName>
</protein>
<feature type="transmembrane region" description="Helical" evidence="2">
    <location>
        <begin position="131"/>
        <end position="159"/>
    </location>
</feature>
<organism evidence="3 4">
    <name type="scientific">Natrarchaeobaculum sulfurireducens</name>
    <dbReference type="NCBI Taxonomy" id="2044521"/>
    <lineage>
        <taxon>Archaea</taxon>
        <taxon>Methanobacteriati</taxon>
        <taxon>Methanobacteriota</taxon>
        <taxon>Stenosarchaea group</taxon>
        <taxon>Halobacteria</taxon>
        <taxon>Halobacteriales</taxon>
        <taxon>Natrialbaceae</taxon>
        <taxon>Natrarchaeobaculum</taxon>
    </lineage>
</organism>
<keyword evidence="2" id="KW-1133">Transmembrane helix</keyword>
<feature type="transmembrane region" description="Helical" evidence="2">
    <location>
        <begin position="247"/>
        <end position="266"/>
    </location>
</feature>
<feature type="transmembrane region" description="Helical" evidence="2">
    <location>
        <begin position="25"/>
        <end position="45"/>
    </location>
</feature>
<dbReference type="InterPro" id="IPR055966">
    <property type="entry name" value="DUF7544"/>
</dbReference>
<feature type="compositionally biased region" description="Acidic residues" evidence="1">
    <location>
        <begin position="394"/>
        <end position="422"/>
    </location>
</feature>
<feature type="transmembrane region" description="Helical" evidence="2">
    <location>
        <begin position="80"/>
        <end position="110"/>
    </location>
</feature>
<feature type="compositionally biased region" description="Acidic residues" evidence="1">
    <location>
        <begin position="363"/>
        <end position="383"/>
    </location>
</feature>
<dbReference type="EMBL" id="CP027033">
    <property type="protein sequence ID" value="AXR81104.1"/>
    <property type="molecule type" value="Genomic_DNA"/>
</dbReference>
<keyword evidence="4" id="KW-1185">Reference proteome</keyword>
<dbReference type="Proteomes" id="UP000258613">
    <property type="component" value="Chromosome"/>
</dbReference>
<dbReference type="GeneID" id="37641586"/>
<feature type="compositionally biased region" description="Basic and acidic residues" evidence="1">
    <location>
        <begin position="384"/>
        <end position="393"/>
    </location>
</feature>
<feature type="compositionally biased region" description="Basic and acidic residues" evidence="1">
    <location>
        <begin position="325"/>
        <end position="349"/>
    </location>
</feature>
<dbReference type="KEGG" id="nag:AArcMg_1088"/>
<dbReference type="RefSeq" id="WP_117367834.1">
    <property type="nucleotide sequence ID" value="NZ_CP027033.1"/>
</dbReference>
<sequence>MDAVDDLGDAIDVTRDLLLPIRPWLWLKLAIVVLFVTGIGLGGGIPSDPGIVSETEELAPADPAADPAADPMAEPLPDEFFAIALALVLLAVLLWLFFAIVGAIMEFVFVESLRSNDVRIRRFSRENLGRGLRLFGFRLLVGLLSFAVLAVPAAAIVLTASGTEAILGSFLLLALVGIGVGLVYVIVMRFTSEFVAPIMLLESRGVLSGWRRFWPTLTGNWSEYLVYLLLVWILQLVVNIAAGFLILFALVLVAIPFVILLVLLVMLGEIGFLLAIPVVLLGVLVALLVVALIQMPIRTYFQYYALLLLGDTNRDLDLIPDQRAAARDDDERDERDERDGPISAGREDHWEADESESDRRDDRDDEGAIWDDSDPWDDSSWDDSSDRESRNENDAGDWDVFDDDREANEDSDHDGDDEDGDDRDERRGW</sequence>
<reference evidence="4" key="1">
    <citation type="submission" date="2018-02" db="EMBL/GenBank/DDBJ databases">
        <title>Phenotypic and genomic properties of facultatively anaerobic sulfur-reducing natronoarchaea from hypersaline soda lakes.</title>
        <authorList>
            <person name="Sorokin D.Y."/>
            <person name="Kublanov I.V."/>
            <person name="Roman P."/>
            <person name="Sinninghe Damste J.S."/>
            <person name="Golyshin P.N."/>
            <person name="Rojo D."/>
            <person name="Ciordia S."/>
            <person name="Mena M.D.C."/>
            <person name="Ferrer M."/>
            <person name="Messina E."/>
            <person name="Smedile F."/>
            <person name="La Spada G."/>
            <person name="La Cono V."/>
            <person name="Yakimov M.M."/>
        </authorList>
    </citation>
    <scope>NUCLEOTIDE SEQUENCE [LARGE SCALE GENOMIC DNA]</scope>
    <source>
        <strain evidence="4">AArc-Mg</strain>
    </source>
</reference>
<feature type="transmembrane region" description="Helical" evidence="2">
    <location>
        <begin position="165"/>
        <end position="187"/>
    </location>
</feature>
<dbReference type="OrthoDB" id="137652at2157"/>
<evidence type="ECO:0000256" key="1">
    <source>
        <dbReference type="SAM" id="MobiDB-lite"/>
    </source>
</evidence>
<feature type="transmembrane region" description="Helical" evidence="2">
    <location>
        <begin position="272"/>
        <end position="293"/>
    </location>
</feature>
<dbReference type="Pfam" id="PF24400">
    <property type="entry name" value="DUF7544"/>
    <property type="match status" value="1"/>
</dbReference>
<evidence type="ECO:0000256" key="2">
    <source>
        <dbReference type="SAM" id="Phobius"/>
    </source>
</evidence>